<dbReference type="PANTHER" id="PTHR43774">
    <property type="entry name" value="PEPTIDE METHIONINE SULFOXIDE REDUCTASE"/>
    <property type="match status" value="1"/>
</dbReference>
<dbReference type="InterPro" id="IPR002569">
    <property type="entry name" value="Met_Sox_Rdtase_MsrA_dom"/>
</dbReference>
<protein>
    <recommendedName>
        <fullName evidence="4">Peptide methionine sulfoxide reductase MsrA</fullName>
        <shortName evidence="4">Protein-methionine-S-oxide reductase</shortName>
        <ecNumber evidence="4">1.8.4.11</ecNumber>
    </recommendedName>
    <alternativeName>
        <fullName evidence="4">Peptide-methionine (S)-S-oxide reductase</fullName>
        <shortName evidence="4">Peptide Met(O) reductase</shortName>
    </alternativeName>
</protein>
<comment type="function">
    <text evidence="4">Has an important function as a repair enzyme for proteins that have been inactivated by oxidation. Catalyzes the reversible oxidation-reduction of methionine sulfoxide in proteins to methionine.</text>
</comment>
<comment type="similarity">
    <text evidence="4">Belongs to the MsrA Met sulfoxide reductase family.</text>
</comment>
<keyword evidence="1 4" id="KW-0560">Oxidoreductase</keyword>
<gene>
    <name evidence="4" type="primary">msrA</name>
    <name evidence="7" type="ORF">FHT02_002438</name>
</gene>
<evidence type="ECO:0000256" key="2">
    <source>
        <dbReference type="ARBA" id="ARBA00047806"/>
    </source>
</evidence>
<sequence>MLKWTLPAAAVAAALFLAPASVGAERAVPIPVAQQDVPAAKGPQVAIFAGGCFWGMEAVFQSVKGVQSVTNGYAGGTKASASYAQVSTERTGHAEAVRVVYDPRKVSYGTLLRVFFSVAHDPTLLNRQGPDRGPSYRSAIFPQNRQQQRVAAAYIAQLGRAKAYPRPIVTRLETGGFYPAEAEHQDFFWRNPNNPYITRWDKPKVTAFRNAYPQLTN</sequence>
<proteinExistence type="inferred from homology"/>
<dbReference type="Pfam" id="PF01625">
    <property type="entry name" value="PMSR"/>
    <property type="match status" value="1"/>
</dbReference>
<feature type="domain" description="Peptide methionine sulphoxide reductase MsrA" evidence="6">
    <location>
        <begin position="46"/>
        <end position="196"/>
    </location>
</feature>
<dbReference type="Proteomes" id="UP000527143">
    <property type="component" value="Unassembled WGS sequence"/>
</dbReference>
<dbReference type="NCBIfam" id="TIGR00401">
    <property type="entry name" value="msrA"/>
    <property type="match status" value="1"/>
</dbReference>
<evidence type="ECO:0000313" key="7">
    <source>
        <dbReference type="EMBL" id="MBB5711197.1"/>
    </source>
</evidence>
<keyword evidence="8" id="KW-1185">Reference proteome</keyword>
<feature type="active site" evidence="4">
    <location>
        <position position="52"/>
    </location>
</feature>
<comment type="catalytic activity">
    <reaction evidence="2 4">
        <text>L-methionyl-[protein] + [thioredoxin]-disulfide + H2O = L-methionyl-(S)-S-oxide-[protein] + [thioredoxin]-dithiol</text>
        <dbReference type="Rhea" id="RHEA:14217"/>
        <dbReference type="Rhea" id="RHEA-COMP:10698"/>
        <dbReference type="Rhea" id="RHEA-COMP:10700"/>
        <dbReference type="Rhea" id="RHEA-COMP:12313"/>
        <dbReference type="Rhea" id="RHEA-COMP:12315"/>
        <dbReference type="ChEBI" id="CHEBI:15377"/>
        <dbReference type="ChEBI" id="CHEBI:16044"/>
        <dbReference type="ChEBI" id="CHEBI:29950"/>
        <dbReference type="ChEBI" id="CHEBI:44120"/>
        <dbReference type="ChEBI" id="CHEBI:50058"/>
        <dbReference type="EC" id="1.8.4.11"/>
    </reaction>
</comment>
<keyword evidence="5" id="KW-0732">Signal</keyword>
<dbReference type="InterPro" id="IPR036509">
    <property type="entry name" value="Met_Sox_Rdtase_MsrA_sf"/>
</dbReference>
<evidence type="ECO:0000256" key="3">
    <source>
        <dbReference type="ARBA" id="ARBA00048782"/>
    </source>
</evidence>
<reference evidence="7 8" key="1">
    <citation type="submission" date="2020-08" db="EMBL/GenBank/DDBJ databases">
        <title>Genomic Encyclopedia of Type Strains, Phase IV (KMG-IV): sequencing the most valuable type-strain genomes for metagenomic binning, comparative biology and taxonomic classification.</title>
        <authorList>
            <person name="Goeker M."/>
        </authorList>
    </citation>
    <scope>NUCLEOTIDE SEQUENCE [LARGE SCALE GENOMIC DNA]</scope>
    <source>
        <strain evidence="7 8">DSM 26736</strain>
    </source>
</reference>
<dbReference type="GO" id="GO:0008113">
    <property type="term" value="F:peptide-methionine (S)-S-oxide reductase activity"/>
    <property type="evidence" value="ECO:0007669"/>
    <property type="project" value="UniProtKB-UniRule"/>
</dbReference>
<dbReference type="SUPFAM" id="SSF55068">
    <property type="entry name" value="Peptide methionine sulfoxide reductase"/>
    <property type="match status" value="1"/>
</dbReference>
<evidence type="ECO:0000256" key="1">
    <source>
        <dbReference type="ARBA" id="ARBA00023002"/>
    </source>
</evidence>
<name>A0A840YCT0_9SPHN</name>
<dbReference type="EC" id="1.8.4.11" evidence="4"/>
<evidence type="ECO:0000256" key="4">
    <source>
        <dbReference type="HAMAP-Rule" id="MF_01401"/>
    </source>
</evidence>
<feature type="chain" id="PRO_5032971187" description="Peptide methionine sulfoxide reductase MsrA" evidence="5">
    <location>
        <begin position="25"/>
        <end position="217"/>
    </location>
</feature>
<comment type="catalytic activity">
    <reaction evidence="3 4">
        <text>[thioredoxin]-disulfide + L-methionine + H2O = L-methionine (S)-S-oxide + [thioredoxin]-dithiol</text>
        <dbReference type="Rhea" id="RHEA:19993"/>
        <dbReference type="Rhea" id="RHEA-COMP:10698"/>
        <dbReference type="Rhea" id="RHEA-COMP:10700"/>
        <dbReference type="ChEBI" id="CHEBI:15377"/>
        <dbReference type="ChEBI" id="CHEBI:29950"/>
        <dbReference type="ChEBI" id="CHEBI:50058"/>
        <dbReference type="ChEBI" id="CHEBI:57844"/>
        <dbReference type="ChEBI" id="CHEBI:58772"/>
        <dbReference type="EC" id="1.8.4.11"/>
    </reaction>
</comment>
<dbReference type="Gene3D" id="3.30.1060.10">
    <property type="entry name" value="Peptide methionine sulphoxide reductase MsrA"/>
    <property type="match status" value="1"/>
</dbReference>
<evidence type="ECO:0000256" key="5">
    <source>
        <dbReference type="SAM" id="SignalP"/>
    </source>
</evidence>
<evidence type="ECO:0000313" key="8">
    <source>
        <dbReference type="Proteomes" id="UP000527143"/>
    </source>
</evidence>
<organism evidence="7 8">
    <name type="scientific">Sphingomonas xinjiangensis</name>
    <dbReference type="NCBI Taxonomy" id="643568"/>
    <lineage>
        <taxon>Bacteria</taxon>
        <taxon>Pseudomonadati</taxon>
        <taxon>Pseudomonadota</taxon>
        <taxon>Alphaproteobacteria</taxon>
        <taxon>Sphingomonadales</taxon>
        <taxon>Sphingomonadaceae</taxon>
        <taxon>Sphingomonas</taxon>
    </lineage>
</organism>
<dbReference type="EMBL" id="JACIJF010000006">
    <property type="protein sequence ID" value="MBB5711197.1"/>
    <property type="molecule type" value="Genomic_DNA"/>
</dbReference>
<accession>A0A840YCT0</accession>
<dbReference type="AlphaFoldDB" id="A0A840YCT0"/>
<dbReference type="PANTHER" id="PTHR43774:SF1">
    <property type="entry name" value="PEPTIDE METHIONINE SULFOXIDE REDUCTASE MSRA 2"/>
    <property type="match status" value="1"/>
</dbReference>
<evidence type="ECO:0000259" key="6">
    <source>
        <dbReference type="Pfam" id="PF01625"/>
    </source>
</evidence>
<comment type="caution">
    <text evidence="7">The sequence shown here is derived from an EMBL/GenBank/DDBJ whole genome shotgun (WGS) entry which is preliminary data.</text>
</comment>
<feature type="signal peptide" evidence="5">
    <location>
        <begin position="1"/>
        <end position="24"/>
    </location>
</feature>
<dbReference type="HAMAP" id="MF_01401">
    <property type="entry name" value="MsrA"/>
    <property type="match status" value="1"/>
</dbReference>
<dbReference type="RefSeq" id="WP_184087803.1">
    <property type="nucleotide sequence ID" value="NZ_JACIJF010000006.1"/>
</dbReference>